<protein>
    <submittedName>
        <fullName evidence="1">Uncharacterized protein</fullName>
    </submittedName>
</protein>
<organism evidence="1 2">
    <name type="scientific">Heracleum sosnowskyi</name>
    <dbReference type="NCBI Taxonomy" id="360622"/>
    <lineage>
        <taxon>Eukaryota</taxon>
        <taxon>Viridiplantae</taxon>
        <taxon>Streptophyta</taxon>
        <taxon>Embryophyta</taxon>
        <taxon>Tracheophyta</taxon>
        <taxon>Spermatophyta</taxon>
        <taxon>Magnoliopsida</taxon>
        <taxon>eudicotyledons</taxon>
        <taxon>Gunneridae</taxon>
        <taxon>Pentapetalae</taxon>
        <taxon>asterids</taxon>
        <taxon>campanulids</taxon>
        <taxon>Apiales</taxon>
        <taxon>Apiaceae</taxon>
        <taxon>Apioideae</taxon>
        <taxon>apioid superclade</taxon>
        <taxon>Tordylieae</taxon>
        <taxon>Tordyliinae</taxon>
        <taxon>Heracleum</taxon>
    </lineage>
</organism>
<accession>A0AAD8N8B8</accession>
<reference evidence="1" key="2">
    <citation type="submission" date="2023-05" db="EMBL/GenBank/DDBJ databases">
        <authorList>
            <person name="Schelkunov M.I."/>
        </authorList>
    </citation>
    <scope>NUCLEOTIDE SEQUENCE</scope>
    <source>
        <strain evidence="1">Hsosn_3</strain>
        <tissue evidence="1">Leaf</tissue>
    </source>
</reference>
<evidence type="ECO:0000313" key="2">
    <source>
        <dbReference type="Proteomes" id="UP001237642"/>
    </source>
</evidence>
<reference evidence="1" key="1">
    <citation type="submission" date="2023-02" db="EMBL/GenBank/DDBJ databases">
        <title>Genome of toxic invasive species Heracleum sosnowskyi carries increased number of genes despite the absence of recent whole-genome duplications.</title>
        <authorList>
            <person name="Schelkunov M."/>
            <person name="Shtratnikova V."/>
            <person name="Makarenko M."/>
            <person name="Klepikova A."/>
            <person name="Omelchenko D."/>
            <person name="Novikova G."/>
            <person name="Obukhova E."/>
            <person name="Bogdanov V."/>
            <person name="Penin A."/>
            <person name="Logacheva M."/>
        </authorList>
    </citation>
    <scope>NUCLEOTIDE SEQUENCE</scope>
    <source>
        <strain evidence="1">Hsosn_3</strain>
        <tissue evidence="1">Leaf</tissue>
    </source>
</reference>
<evidence type="ECO:0000313" key="1">
    <source>
        <dbReference type="EMBL" id="KAK1405510.1"/>
    </source>
</evidence>
<keyword evidence="2" id="KW-1185">Reference proteome</keyword>
<dbReference type="AlphaFoldDB" id="A0AAD8N8B8"/>
<name>A0AAD8N8B8_9APIA</name>
<comment type="caution">
    <text evidence="1">The sequence shown here is derived from an EMBL/GenBank/DDBJ whole genome shotgun (WGS) entry which is preliminary data.</text>
</comment>
<dbReference type="EMBL" id="JAUIZM010000001">
    <property type="protein sequence ID" value="KAK1405510.1"/>
    <property type="molecule type" value="Genomic_DNA"/>
</dbReference>
<gene>
    <name evidence="1" type="ORF">POM88_005115</name>
</gene>
<sequence length="285" mass="31672">MGREITGVDRVATIRVSRNLFDTMIKMLSFFFKENEKCGNIFCNLGSGIFWEVLSQQEETVVWRKTSLKKCYSPRESICSYLKAQLIIIISHGESGINVRLLWLDKGSFLDKYRQAFQSEVINLAHSEMKNLVPADSDDLMSYERPARPILKDIIQVAVIPYDLAAKSYEKVCSLFWGKMAISDSRTLGLTLAPTHNADEGVKVIKSTGGTILEPGKNADSDDLMRVLQDYLEGYHSSGTLGLTLAPTHNADEGVKVIKSTGGTILKPGKNADSDDLMRVLQDLS</sequence>
<dbReference type="Proteomes" id="UP001237642">
    <property type="component" value="Unassembled WGS sequence"/>
</dbReference>
<proteinExistence type="predicted"/>